<evidence type="ECO:0000313" key="2">
    <source>
        <dbReference type="Proteomes" id="UP001596160"/>
    </source>
</evidence>
<proteinExistence type="predicted"/>
<keyword evidence="2" id="KW-1185">Reference proteome</keyword>
<accession>A0ABW0AM20</accession>
<dbReference type="EMBL" id="JBHSKP010000017">
    <property type="protein sequence ID" value="MFC5154819.1"/>
    <property type="molecule type" value="Genomic_DNA"/>
</dbReference>
<dbReference type="Proteomes" id="UP001596160">
    <property type="component" value="Unassembled WGS sequence"/>
</dbReference>
<sequence>MSEHPVSDHPVGEHPVGGGLALPPVAAPYLLPFHYGALHNIGVDHLVDPAPVRALLAERHPDLSAADFGGRSCVTLNYQLYFAQYPNGAAVIQEIEYSVVAYPTASAGRLARLSYGQYARGYDQTKLLGIARLHVLCDSAPAIAAGTALYGEPKYPAWFEVTMPSLNGPGGDTWDIVCKEAVLAGDGIERRERPLISLSARLAGLPRIPVNNTPVTGYGVDAAGRPLAGPMNVYQPYQYIPLGEDTGGGGTGDTAGRVRLRVHEPSSPVGADVTALIGDGSAAGVWTYQSAPVAAHNRPYYVPRAGREQAPVPGR</sequence>
<evidence type="ECO:0008006" key="3">
    <source>
        <dbReference type="Google" id="ProtNLM"/>
    </source>
</evidence>
<comment type="caution">
    <text evidence="1">The sequence shown here is derived from an EMBL/GenBank/DDBJ whole genome shotgun (WGS) entry which is preliminary data.</text>
</comment>
<dbReference type="RefSeq" id="WP_344482039.1">
    <property type="nucleotide sequence ID" value="NZ_BAAASB010000017.1"/>
</dbReference>
<protein>
    <recommendedName>
        <fullName evidence="3">Acetoacetate decarboxylase</fullName>
    </recommendedName>
</protein>
<reference evidence="2" key="1">
    <citation type="journal article" date="2019" name="Int. J. Syst. Evol. Microbiol.">
        <title>The Global Catalogue of Microorganisms (GCM) 10K type strain sequencing project: providing services to taxonomists for standard genome sequencing and annotation.</title>
        <authorList>
            <consortium name="The Broad Institute Genomics Platform"/>
            <consortium name="The Broad Institute Genome Sequencing Center for Infectious Disease"/>
            <person name="Wu L."/>
            <person name="Ma J."/>
        </authorList>
    </citation>
    <scope>NUCLEOTIDE SEQUENCE [LARGE SCALE GENOMIC DNA]</scope>
    <source>
        <strain evidence="2">PCU 266</strain>
    </source>
</reference>
<evidence type="ECO:0000313" key="1">
    <source>
        <dbReference type="EMBL" id="MFC5154819.1"/>
    </source>
</evidence>
<organism evidence="1 2">
    <name type="scientific">Streptomyces amakusaensis</name>
    <dbReference type="NCBI Taxonomy" id="67271"/>
    <lineage>
        <taxon>Bacteria</taxon>
        <taxon>Bacillati</taxon>
        <taxon>Actinomycetota</taxon>
        <taxon>Actinomycetes</taxon>
        <taxon>Kitasatosporales</taxon>
        <taxon>Streptomycetaceae</taxon>
        <taxon>Streptomyces</taxon>
    </lineage>
</organism>
<name>A0ABW0AM20_9ACTN</name>
<gene>
    <name evidence="1" type="ORF">ACFPRH_24065</name>
</gene>